<proteinExistence type="predicted"/>
<accession>A0AAV4XDW7</accession>
<dbReference type="AlphaFoldDB" id="A0AAV4XDW7"/>
<protein>
    <submittedName>
        <fullName evidence="1">Uncharacterized protein</fullName>
    </submittedName>
</protein>
<keyword evidence="2" id="KW-1185">Reference proteome</keyword>
<reference evidence="1 2" key="1">
    <citation type="submission" date="2021-06" db="EMBL/GenBank/DDBJ databases">
        <title>Caerostris extrusa draft genome.</title>
        <authorList>
            <person name="Kono N."/>
            <person name="Arakawa K."/>
        </authorList>
    </citation>
    <scope>NUCLEOTIDE SEQUENCE [LARGE SCALE GENOMIC DNA]</scope>
</reference>
<evidence type="ECO:0000313" key="2">
    <source>
        <dbReference type="Proteomes" id="UP001054945"/>
    </source>
</evidence>
<dbReference type="EMBL" id="BPLR01000263">
    <property type="protein sequence ID" value="GIY93412.1"/>
    <property type="molecule type" value="Genomic_DNA"/>
</dbReference>
<evidence type="ECO:0000313" key="1">
    <source>
        <dbReference type="EMBL" id="GIY93412.1"/>
    </source>
</evidence>
<comment type="caution">
    <text evidence="1">The sequence shown here is derived from an EMBL/GenBank/DDBJ whole genome shotgun (WGS) entry which is preliminary data.</text>
</comment>
<gene>
    <name evidence="1" type="ORF">CEXT_575851</name>
</gene>
<dbReference type="Proteomes" id="UP001054945">
    <property type="component" value="Unassembled WGS sequence"/>
</dbReference>
<sequence>MSLKHTDESGILCLGIITELLKLWKYSYLKELWSWRCGSVNPVTPTIHTFVLCGESFYGSGVDFFCTGVISKRPINPRVNIVACPLENCHRFRSFSSPAVNNPCQSVLRRSKCQQLKN</sequence>
<organism evidence="1 2">
    <name type="scientific">Caerostris extrusa</name>
    <name type="common">Bark spider</name>
    <name type="synonym">Caerostris bankana</name>
    <dbReference type="NCBI Taxonomy" id="172846"/>
    <lineage>
        <taxon>Eukaryota</taxon>
        <taxon>Metazoa</taxon>
        <taxon>Ecdysozoa</taxon>
        <taxon>Arthropoda</taxon>
        <taxon>Chelicerata</taxon>
        <taxon>Arachnida</taxon>
        <taxon>Araneae</taxon>
        <taxon>Araneomorphae</taxon>
        <taxon>Entelegynae</taxon>
        <taxon>Araneoidea</taxon>
        <taxon>Araneidae</taxon>
        <taxon>Caerostris</taxon>
    </lineage>
</organism>
<name>A0AAV4XDW7_CAEEX</name>